<dbReference type="AlphaFoldDB" id="A0A4C1ZUA9"/>
<reference evidence="1 2" key="1">
    <citation type="journal article" date="2019" name="Commun. Biol.">
        <title>The bagworm genome reveals a unique fibroin gene that provides high tensile strength.</title>
        <authorList>
            <person name="Kono N."/>
            <person name="Nakamura H."/>
            <person name="Ohtoshi R."/>
            <person name="Tomita M."/>
            <person name="Numata K."/>
            <person name="Arakawa K."/>
        </authorList>
    </citation>
    <scope>NUCLEOTIDE SEQUENCE [LARGE SCALE GENOMIC DNA]</scope>
</reference>
<evidence type="ECO:0000313" key="2">
    <source>
        <dbReference type="Proteomes" id="UP000299102"/>
    </source>
</evidence>
<dbReference type="Proteomes" id="UP000299102">
    <property type="component" value="Unassembled WGS sequence"/>
</dbReference>
<sequence length="98" mass="10789">MLVLVNSARKKVFSISCFELRSIIADRPPSRAYGYVQWRASALVMADTVTWRNFKARLRLRTSAIPTSPIGRSLSCGITGEAAAGGRAWRPIEFNSAS</sequence>
<keyword evidence="2" id="KW-1185">Reference proteome</keyword>
<protein>
    <submittedName>
        <fullName evidence="1">Uncharacterized protein</fullName>
    </submittedName>
</protein>
<dbReference type="EMBL" id="BGZK01002156">
    <property type="protein sequence ID" value="GBP91278.1"/>
    <property type="molecule type" value="Genomic_DNA"/>
</dbReference>
<proteinExistence type="predicted"/>
<organism evidence="1 2">
    <name type="scientific">Eumeta variegata</name>
    <name type="common">Bagworm moth</name>
    <name type="synonym">Eumeta japonica</name>
    <dbReference type="NCBI Taxonomy" id="151549"/>
    <lineage>
        <taxon>Eukaryota</taxon>
        <taxon>Metazoa</taxon>
        <taxon>Ecdysozoa</taxon>
        <taxon>Arthropoda</taxon>
        <taxon>Hexapoda</taxon>
        <taxon>Insecta</taxon>
        <taxon>Pterygota</taxon>
        <taxon>Neoptera</taxon>
        <taxon>Endopterygota</taxon>
        <taxon>Lepidoptera</taxon>
        <taxon>Glossata</taxon>
        <taxon>Ditrysia</taxon>
        <taxon>Tineoidea</taxon>
        <taxon>Psychidae</taxon>
        <taxon>Oiketicinae</taxon>
        <taxon>Eumeta</taxon>
    </lineage>
</organism>
<accession>A0A4C1ZUA9</accession>
<name>A0A4C1ZUA9_EUMVA</name>
<gene>
    <name evidence="1" type="ORF">EVAR_56184_1</name>
</gene>
<evidence type="ECO:0000313" key="1">
    <source>
        <dbReference type="EMBL" id="GBP91278.1"/>
    </source>
</evidence>
<comment type="caution">
    <text evidence="1">The sequence shown here is derived from an EMBL/GenBank/DDBJ whole genome shotgun (WGS) entry which is preliminary data.</text>
</comment>